<dbReference type="Proteomes" id="UP000276133">
    <property type="component" value="Unassembled WGS sequence"/>
</dbReference>
<protein>
    <submittedName>
        <fullName evidence="1">Uncharacterized protein</fullName>
    </submittedName>
</protein>
<gene>
    <name evidence="1" type="ORF">BpHYR1_022664</name>
</gene>
<comment type="caution">
    <text evidence="1">The sequence shown here is derived from an EMBL/GenBank/DDBJ whole genome shotgun (WGS) entry which is preliminary data.</text>
</comment>
<organism evidence="1 2">
    <name type="scientific">Brachionus plicatilis</name>
    <name type="common">Marine rotifer</name>
    <name type="synonym">Brachionus muelleri</name>
    <dbReference type="NCBI Taxonomy" id="10195"/>
    <lineage>
        <taxon>Eukaryota</taxon>
        <taxon>Metazoa</taxon>
        <taxon>Spiralia</taxon>
        <taxon>Gnathifera</taxon>
        <taxon>Rotifera</taxon>
        <taxon>Eurotatoria</taxon>
        <taxon>Monogononta</taxon>
        <taxon>Pseudotrocha</taxon>
        <taxon>Ploima</taxon>
        <taxon>Brachionidae</taxon>
        <taxon>Brachionus</taxon>
    </lineage>
</organism>
<accession>A0A3M7SJE3</accession>
<sequence length="171" mass="20172">MMRRVLRFHNSRVSSRLTLDVVTKAHKTHRVQTLILMASNYSEKSDGSNMTSQFIHKTIKHEVIEVSWETEALIDFAFPEPRELFQNDYFIGRNLILNYTTAGTLRRKARLNFEELKKKQMTRHFSQLINQIQIAESDLNFNIKSKSKIISKKTKTKSFINIFTLNTEKYK</sequence>
<proteinExistence type="predicted"/>
<dbReference type="EMBL" id="REGN01001283">
    <property type="protein sequence ID" value="RNA35825.1"/>
    <property type="molecule type" value="Genomic_DNA"/>
</dbReference>
<evidence type="ECO:0000313" key="1">
    <source>
        <dbReference type="EMBL" id="RNA35825.1"/>
    </source>
</evidence>
<name>A0A3M7SJE3_BRAPC</name>
<dbReference type="AlphaFoldDB" id="A0A3M7SJE3"/>
<keyword evidence="2" id="KW-1185">Reference proteome</keyword>
<evidence type="ECO:0000313" key="2">
    <source>
        <dbReference type="Proteomes" id="UP000276133"/>
    </source>
</evidence>
<reference evidence="1 2" key="1">
    <citation type="journal article" date="2018" name="Sci. Rep.">
        <title>Genomic signatures of local adaptation to the degree of environmental predictability in rotifers.</title>
        <authorList>
            <person name="Franch-Gras L."/>
            <person name="Hahn C."/>
            <person name="Garcia-Roger E.M."/>
            <person name="Carmona M.J."/>
            <person name="Serra M."/>
            <person name="Gomez A."/>
        </authorList>
    </citation>
    <scope>NUCLEOTIDE SEQUENCE [LARGE SCALE GENOMIC DNA]</scope>
    <source>
        <strain evidence="1">HYR1</strain>
    </source>
</reference>